<sequence>MSHNDEQGTRPLLNEAEAGLKTGDNCRDLSFKPSSLPAVQLGILCFLRTLDPMSFTQIFPYINELIGDLHVTNDPTQIGFYSGLVESSFAFTQLLSIYPWGFSSDRFGRRPVVLAGVGGLAITTLLFGLSTSFPTALLARAAGIFHSASLLVGALLNPEHDINLAGLFAGNVTVIPSMLCELTNETNQASAFSFFGLWWPLGAIVGKFNDFHRSLVGGLLSKPAIRYMNYFDHAFFKNYPYFLPCFVVSTLATIGFIISWFFLKECRYFVRYAHLVAPLASSAFDVLFVLFCFSPVSAGGLSFSTSQIGFALSAAGGIAALLQVVFMPTILNRVSHTNMYHFCMKIWPYSFVSLPFLNVIARQGVVEGTEELNSFTIVVLWVSIAIVLAMARVAFLAYTVNVLLVKRFTPNSSSLGTTLSLVQFCICFSRAFSPAFASSAFAFSIQYHIFGGYFWVVLMASIGFTSCLFSRKIVTESSKLSM</sequence>
<feature type="transmembrane region" description="Helical" evidence="6">
    <location>
        <begin position="241"/>
        <end position="263"/>
    </location>
</feature>
<protein>
    <recommendedName>
        <fullName evidence="9">Major facilitator superfamily (MFS) profile domain-containing protein</fullName>
    </recommendedName>
</protein>
<dbReference type="GO" id="GO:0016020">
    <property type="term" value="C:membrane"/>
    <property type="evidence" value="ECO:0007669"/>
    <property type="project" value="UniProtKB-SubCell"/>
</dbReference>
<feature type="transmembrane region" description="Helical" evidence="6">
    <location>
        <begin position="112"/>
        <end position="130"/>
    </location>
</feature>
<evidence type="ECO:0000256" key="4">
    <source>
        <dbReference type="ARBA" id="ARBA00022989"/>
    </source>
</evidence>
<feature type="transmembrane region" description="Helical" evidence="6">
    <location>
        <begin position="377"/>
        <end position="400"/>
    </location>
</feature>
<keyword evidence="4 6" id="KW-1133">Transmembrane helix</keyword>
<evidence type="ECO:0000313" key="7">
    <source>
        <dbReference type="EMBL" id="PPQ78525.1"/>
    </source>
</evidence>
<evidence type="ECO:0000256" key="5">
    <source>
        <dbReference type="ARBA" id="ARBA00023136"/>
    </source>
</evidence>
<dbReference type="GO" id="GO:0022857">
    <property type="term" value="F:transmembrane transporter activity"/>
    <property type="evidence" value="ECO:0007669"/>
    <property type="project" value="InterPro"/>
</dbReference>
<comment type="subcellular location">
    <subcellularLocation>
        <location evidence="1">Membrane</location>
        <topology evidence="1">Multi-pass membrane protein</topology>
    </subcellularLocation>
</comment>
<feature type="transmembrane region" description="Helical" evidence="6">
    <location>
        <begin position="275"/>
        <end position="296"/>
    </location>
</feature>
<evidence type="ECO:0000256" key="2">
    <source>
        <dbReference type="ARBA" id="ARBA00022448"/>
    </source>
</evidence>
<organism evidence="7 8">
    <name type="scientific">Psilocybe cyanescens</name>
    <dbReference type="NCBI Taxonomy" id="93625"/>
    <lineage>
        <taxon>Eukaryota</taxon>
        <taxon>Fungi</taxon>
        <taxon>Dikarya</taxon>
        <taxon>Basidiomycota</taxon>
        <taxon>Agaricomycotina</taxon>
        <taxon>Agaricomycetes</taxon>
        <taxon>Agaricomycetidae</taxon>
        <taxon>Agaricales</taxon>
        <taxon>Agaricineae</taxon>
        <taxon>Strophariaceae</taxon>
        <taxon>Psilocybe</taxon>
    </lineage>
</organism>
<dbReference type="InterPro" id="IPR011701">
    <property type="entry name" value="MFS"/>
</dbReference>
<proteinExistence type="predicted"/>
<keyword evidence="2" id="KW-0813">Transport</keyword>
<dbReference type="PANTHER" id="PTHR23504">
    <property type="entry name" value="MAJOR FACILITATOR SUPERFAMILY DOMAIN-CONTAINING PROTEIN 10"/>
    <property type="match status" value="1"/>
</dbReference>
<dbReference type="InParanoid" id="A0A409WJ51"/>
<name>A0A409WJ51_PSICY</name>
<accession>A0A409WJ51</accession>
<keyword evidence="3 6" id="KW-0812">Transmembrane</keyword>
<reference evidence="7 8" key="1">
    <citation type="journal article" date="2018" name="Evol. Lett.">
        <title>Horizontal gene cluster transfer increased hallucinogenic mushroom diversity.</title>
        <authorList>
            <person name="Reynolds H.T."/>
            <person name="Vijayakumar V."/>
            <person name="Gluck-Thaler E."/>
            <person name="Korotkin H.B."/>
            <person name="Matheny P.B."/>
            <person name="Slot J.C."/>
        </authorList>
    </citation>
    <scope>NUCLEOTIDE SEQUENCE [LARGE SCALE GENOMIC DNA]</scope>
    <source>
        <strain evidence="7 8">2631</strain>
    </source>
</reference>
<feature type="transmembrane region" description="Helical" evidence="6">
    <location>
        <begin position="308"/>
        <end position="326"/>
    </location>
</feature>
<dbReference type="Pfam" id="PF07690">
    <property type="entry name" value="MFS_1"/>
    <property type="match status" value="1"/>
</dbReference>
<evidence type="ECO:0008006" key="9">
    <source>
        <dbReference type="Google" id="ProtNLM"/>
    </source>
</evidence>
<comment type="caution">
    <text evidence="7">The sequence shown here is derived from an EMBL/GenBank/DDBJ whole genome shotgun (WGS) entry which is preliminary data.</text>
</comment>
<dbReference type="EMBL" id="NHYD01003415">
    <property type="protein sequence ID" value="PPQ78525.1"/>
    <property type="molecule type" value="Genomic_DNA"/>
</dbReference>
<evidence type="ECO:0000256" key="1">
    <source>
        <dbReference type="ARBA" id="ARBA00004141"/>
    </source>
</evidence>
<keyword evidence="5 6" id="KW-0472">Membrane</keyword>
<keyword evidence="8" id="KW-1185">Reference proteome</keyword>
<dbReference type="InterPro" id="IPR036259">
    <property type="entry name" value="MFS_trans_sf"/>
</dbReference>
<feature type="transmembrane region" description="Helical" evidence="6">
    <location>
        <begin position="137"/>
        <end position="156"/>
    </location>
</feature>
<dbReference type="SUPFAM" id="SSF103473">
    <property type="entry name" value="MFS general substrate transporter"/>
    <property type="match status" value="1"/>
</dbReference>
<dbReference type="PANTHER" id="PTHR23504:SF15">
    <property type="entry name" value="MAJOR FACILITATOR SUPERFAMILY (MFS) PROFILE DOMAIN-CONTAINING PROTEIN"/>
    <property type="match status" value="1"/>
</dbReference>
<feature type="transmembrane region" description="Helical" evidence="6">
    <location>
        <begin position="346"/>
        <end position="365"/>
    </location>
</feature>
<evidence type="ECO:0000313" key="8">
    <source>
        <dbReference type="Proteomes" id="UP000283269"/>
    </source>
</evidence>
<dbReference type="OrthoDB" id="419616at2759"/>
<dbReference type="Gene3D" id="1.20.1250.20">
    <property type="entry name" value="MFS general substrate transporter like domains"/>
    <property type="match status" value="1"/>
</dbReference>
<feature type="transmembrane region" description="Helical" evidence="6">
    <location>
        <begin position="421"/>
        <end position="443"/>
    </location>
</feature>
<gene>
    <name evidence="7" type="ORF">CVT25_011797</name>
</gene>
<dbReference type="AlphaFoldDB" id="A0A409WJ51"/>
<evidence type="ECO:0000256" key="6">
    <source>
        <dbReference type="SAM" id="Phobius"/>
    </source>
</evidence>
<evidence type="ECO:0000256" key="3">
    <source>
        <dbReference type="ARBA" id="ARBA00022692"/>
    </source>
</evidence>
<feature type="transmembrane region" description="Helical" evidence="6">
    <location>
        <begin position="78"/>
        <end position="100"/>
    </location>
</feature>
<feature type="transmembrane region" description="Helical" evidence="6">
    <location>
        <begin position="449"/>
        <end position="469"/>
    </location>
</feature>
<dbReference type="Proteomes" id="UP000283269">
    <property type="component" value="Unassembled WGS sequence"/>
</dbReference>